<dbReference type="Pfam" id="PF00107">
    <property type="entry name" value="ADH_zinc_N"/>
    <property type="match status" value="1"/>
</dbReference>
<dbReference type="Pfam" id="PF08240">
    <property type="entry name" value="ADH_N"/>
    <property type="match status" value="1"/>
</dbReference>
<evidence type="ECO:0000259" key="7">
    <source>
        <dbReference type="SMART" id="SM00829"/>
    </source>
</evidence>
<evidence type="ECO:0000256" key="6">
    <source>
        <dbReference type="ARBA" id="ARBA00023027"/>
    </source>
</evidence>
<dbReference type="GO" id="GO:0004022">
    <property type="term" value="F:alcohol dehydrogenase (NAD+) activity"/>
    <property type="evidence" value="ECO:0007669"/>
    <property type="project" value="TreeGrafter"/>
</dbReference>
<dbReference type="InterPro" id="IPR020843">
    <property type="entry name" value="ER"/>
</dbReference>
<organism evidence="8 9">
    <name type="scientific">Trichodelitschia bisporula</name>
    <dbReference type="NCBI Taxonomy" id="703511"/>
    <lineage>
        <taxon>Eukaryota</taxon>
        <taxon>Fungi</taxon>
        <taxon>Dikarya</taxon>
        <taxon>Ascomycota</taxon>
        <taxon>Pezizomycotina</taxon>
        <taxon>Dothideomycetes</taxon>
        <taxon>Dothideomycetes incertae sedis</taxon>
        <taxon>Phaeotrichales</taxon>
        <taxon>Phaeotrichaceae</taxon>
        <taxon>Trichodelitschia</taxon>
    </lineage>
</organism>
<feature type="non-terminal residue" evidence="8">
    <location>
        <position position="1"/>
    </location>
</feature>
<feature type="domain" description="Enoyl reductase (ER)" evidence="7">
    <location>
        <begin position="4"/>
        <end position="336"/>
    </location>
</feature>
<dbReference type="SUPFAM" id="SSF51735">
    <property type="entry name" value="NAD(P)-binding Rossmann-fold domains"/>
    <property type="match status" value="1"/>
</dbReference>
<accession>A0A6G1HIR1</accession>
<evidence type="ECO:0000256" key="4">
    <source>
        <dbReference type="ARBA" id="ARBA00022833"/>
    </source>
</evidence>
<keyword evidence="4" id="KW-0862">Zinc</keyword>
<dbReference type="Proteomes" id="UP000799640">
    <property type="component" value="Unassembled WGS sequence"/>
</dbReference>
<dbReference type="SMART" id="SM00829">
    <property type="entry name" value="PKS_ER"/>
    <property type="match status" value="1"/>
</dbReference>
<name>A0A6G1HIR1_9PEZI</name>
<gene>
    <name evidence="8" type="ORF">EJ06DRAFT_484796</name>
</gene>
<sequence length="343" mass="35755">VQYGKPYEVHRVPTPRTLADHDILIKVAVASYCHSDTVAASGVFTTKLPIIASHEGTGTVVAVGPAVTNFKPGDRTIAALQRDRCGRCGECTSPHDVAQFCRGAKGSIGITIDGAFAEYLIGDSRTAVHVPDAVSFQLAAPLSCAGITIFRGVLQTGLKSGQWLAIVGSGGGLGHIGVQFAKASGLKVVGIEAREEALALSKEVGADLVLDAREGDAALVQKIAEATGYGGVDASINVSNAKSAVTTACAVVRTHGTMVQIAVEPPVLEIPARELWGRDLRLRGSLVCSVNEANQMMELVAKGGINVKSNVFHGLEEIPKLVHLVHSGKMQGKAIVVVDESQV</sequence>
<evidence type="ECO:0000313" key="9">
    <source>
        <dbReference type="Proteomes" id="UP000799640"/>
    </source>
</evidence>
<evidence type="ECO:0000313" key="8">
    <source>
        <dbReference type="EMBL" id="KAF2395749.1"/>
    </source>
</evidence>
<evidence type="ECO:0000256" key="3">
    <source>
        <dbReference type="ARBA" id="ARBA00022723"/>
    </source>
</evidence>
<dbReference type="InterPro" id="IPR011032">
    <property type="entry name" value="GroES-like_sf"/>
</dbReference>
<comment type="similarity">
    <text evidence="2">Belongs to the zinc-containing alcohol dehydrogenase family.</text>
</comment>
<dbReference type="GO" id="GO:0046872">
    <property type="term" value="F:metal ion binding"/>
    <property type="evidence" value="ECO:0007669"/>
    <property type="project" value="UniProtKB-KW"/>
</dbReference>
<evidence type="ECO:0000256" key="2">
    <source>
        <dbReference type="ARBA" id="ARBA00008072"/>
    </source>
</evidence>
<dbReference type="PANTHER" id="PTHR42940">
    <property type="entry name" value="ALCOHOL DEHYDROGENASE 1-RELATED"/>
    <property type="match status" value="1"/>
</dbReference>
<dbReference type="FunFam" id="3.40.50.720:FF:000039">
    <property type="entry name" value="Alcohol dehydrogenase AdhP"/>
    <property type="match status" value="1"/>
</dbReference>
<dbReference type="AlphaFoldDB" id="A0A6G1HIR1"/>
<reference evidence="8" key="1">
    <citation type="journal article" date="2020" name="Stud. Mycol.">
        <title>101 Dothideomycetes genomes: a test case for predicting lifestyles and emergence of pathogens.</title>
        <authorList>
            <person name="Haridas S."/>
            <person name="Albert R."/>
            <person name="Binder M."/>
            <person name="Bloem J."/>
            <person name="Labutti K."/>
            <person name="Salamov A."/>
            <person name="Andreopoulos B."/>
            <person name="Baker S."/>
            <person name="Barry K."/>
            <person name="Bills G."/>
            <person name="Bluhm B."/>
            <person name="Cannon C."/>
            <person name="Castanera R."/>
            <person name="Culley D."/>
            <person name="Daum C."/>
            <person name="Ezra D."/>
            <person name="Gonzalez J."/>
            <person name="Henrissat B."/>
            <person name="Kuo A."/>
            <person name="Liang C."/>
            <person name="Lipzen A."/>
            <person name="Lutzoni F."/>
            <person name="Magnuson J."/>
            <person name="Mondo S."/>
            <person name="Nolan M."/>
            <person name="Ohm R."/>
            <person name="Pangilinan J."/>
            <person name="Park H.-J."/>
            <person name="Ramirez L."/>
            <person name="Alfaro M."/>
            <person name="Sun H."/>
            <person name="Tritt A."/>
            <person name="Yoshinaga Y."/>
            <person name="Zwiers L.-H."/>
            <person name="Turgeon B."/>
            <person name="Goodwin S."/>
            <person name="Spatafora J."/>
            <person name="Crous P."/>
            <person name="Grigoriev I."/>
        </authorList>
    </citation>
    <scope>NUCLEOTIDE SEQUENCE</scope>
    <source>
        <strain evidence="8">CBS 262.69</strain>
    </source>
</reference>
<dbReference type="SUPFAM" id="SSF50129">
    <property type="entry name" value="GroES-like"/>
    <property type="match status" value="1"/>
</dbReference>
<dbReference type="InterPro" id="IPR036291">
    <property type="entry name" value="NAD(P)-bd_dom_sf"/>
</dbReference>
<protein>
    <submittedName>
        <fullName evidence="8">Alcohol dehydrogenase</fullName>
    </submittedName>
</protein>
<dbReference type="Gene3D" id="3.40.50.720">
    <property type="entry name" value="NAD(P)-binding Rossmann-like Domain"/>
    <property type="match status" value="1"/>
</dbReference>
<keyword evidence="3" id="KW-0479">Metal-binding</keyword>
<keyword evidence="6" id="KW-0520">NAD</keyword>
<proteinExistence type="inferred from homology"/>
<evidence type="ECO:0000256" key="5">
    <source>
        <dbReference type="ARBA" id="ARBA00023002"/>
    </source>
</evidence>
<keyword evidence="9" id="KW-1185">Reference proteome</keyword>
<dbReference type="InterPro" id="IPR013154">
    <property type="entry name" value="ADH-like_N"/>
</dbReference>
<comment type="cofactor">
    <cofactor evidence="1">
        <name>Zn(2+)</name>
        <dbReference type="ChEBI" id="CHEBI:29105"/>
    </cofactor>
</comment>
<dbReference type="EMBL" id="ML996711">
    <property type="protein sequence ID" value="KAF2395749.1"/>
    <property type="molecule type" value="Genomic_DNA"/>
</dbReference>
<dbReference type="Gene3D" id="3.90.180.10">
    <property type="entry name" value="Medium-chain alcohol dehydrogenases, catalytic domain"/>
    <property type="match status" value="1"/>
</dbReference>
<dbReference type="PANTHER" id="PTHR42940:SF8">
    <property type="entry name" value="VACUOLAR PROTEIN SORTING-ASSOCIATED PROTEIN 11"/>
    <property type="match status" value="1"/>
</dbReference>
<keyword evidence="5" id="KW-0560">Oxidoreductase</keyword>
<dbReference type="InterPro" id="IPR013149">
    <property type="entry name" value="ADH-like_C"/>
</dbReference>
<evidence type="ECO:0000256" key="1">
    <source>
        <dbReference type="ARBA" id="ARBA00001947"/>
    </source>
</evidence>
<dbReference type="GO" id="GO:0005737">
    <property type="term" value="C:cytoplasm"/>
    <property type="evidence" value="ECO:0007669"/>
    <property type="project" value="TreeGrafter"/>
</dbReference>
<dbReference type="OrthoDB" id="256333at2759"/>